<dbReference type="PANTHER" id="PTHR43794">
    <property type="entry name" value="AMINOHYDROLASE SSNA-RELATED"/>
    <property type="match status" value="1"/>
</dbReference>
<dbReference type="Gene3D" id="3.20.20.140">
    <property type="entry name" value="Metal-dependent hydrolases"/>
    <property type="match status" value="1"/>
</dbReference>
<comment type="caution">
    <text evidence="2">The sequence shown here is derived from an EMBL/GenBank/DDBJ whole genome shotgun (WGS) entry which is preliminary data.</text>
</comment>
<dbReference type="SUPFAM" id="SSF51556">
    <property type="entry name" value="Metallo-dependent hydrolases"/>
    <property type="match status" value="1"/>
</dbReference>
<dbReference type="GO" id="GO:0050270">
    <property type="term" value="F:S-adenosylhomocysteine deaminase activity"/>
    <property type="evidence" value="ECO:0007669"/>
    <property type="project" value="UniProtKB-EC"/>
</dbReference>
<accession>A0ABU0DVL3</accession>
<sequence length="413" mass="47390">MKFETRDIEITDGEISFNIDSHTNNNMDCEDYIVIPGLINGHFHSYSSLAKGLMKEMALPDWCNDSEQGKVQQAFFEYLDEVISEEDFVHIAQKSYLDMMKHGVTFVSDSDPGEAPHLLHDAMNEIGIRAMIDVYEDIGDYVQQTDSNVSFGSHLLEEEDITNEELLKVKELKDQYNPIMMTHCLENEWRSNLVQANFGKSSISLYDELNLLDEKTVLFHTVYASNEDLDVISRNESSIVHCPLSNLDTGAGVAKVNEMLERNINVCLGTDFVHTNMWDLMKLTYYLLKINQPVNQYAAEDIFKMATVNGAKAYGVHEEIGQIQEGYKADFVFLKKSSLKPLIHQRNFSTYLHNLLFSEQTDLVQHVMINGNWVVKDRKVLTVNEEEINEKYSQIVNGFLNHLKQSTLHKQEH</sequence>
<dbReference type="InterPro" id="IPR006680">
    <property type="entry name" value="Amidohydro-rel"/>
</dbReference>
<evidence type="ECO:0000313" key="2">
    <source>
        <dbReference type="EMBL" id="MDQ0352506.1"/>
    </source>
</evidence>
<proteinExistence type="predicted"/>
<dbReference type="Gene3D" id="2.30.40.10">
    <property type="entry name" value="Urease, subunit C, domain 1"/>
    <property type="match status" value="1"/>
</dbReference>
<dbReference type="PANTHER" id="PTHR43794:SF5">
    <property type="entry name" value="CHLOROHYDROLASE FAMILY PROTEIN"/>
    <property type="match status" value="1"/>
</dbReference>
<dbReference type="Pfam" id="PF01979">
    <property type="entry name" value="Amidohydro_1"/>
    <property type="match status" value="1"/>
</dbReference>
<reference evidence="2 3" key="1">
    <citation type="submission" date="2023-07" db="EMBL/GenBank/DDBJ databases">
        <title>Genomic Encyclopedia of Type Strains, Phase IV (KMG-IV): sequencing the most valuable type-strain genomes for metagenomic binning, comparative biology and taxonomic classification.</title>
        <authorList>
            <person name="Goeker M."/>
        </authorList>
    </citation>
    <scope>NUCLEOTIDE SEQUENCE [LARGE SCALE GENOMIC DNA]</scope>
    <source>
        <strain evidence="2 3">DSM 15448</strain>
    </source>
</reference>
<evidence type="ECO:0000259" key="1">
    <source>
        <dbReference type="Pfam" id="PF01979"/>
    </source>
</evidence>
<dbReference type="InterPro" id="IPR050287">
    <property type="entry name" value="MTA/SAH_deaminase"/>
</dbReference>
<keyword evidence="2" id="KW-0378">Hydrolase</keyword>
<gene>
    <name evidence="2" type="ORF">J2R98_002351</name>
</gene>
<dbReference type="EC" id="3.5.4.31" evidence="2"/>
<keyword evidence="3" id="KW-1185">Reference proteome</keyword>
<protein>
    <submittedName>
        <fullName evidence="2">5-methylthioadenosine/S-adenosylhomocysteine deaminase</fullName>
        <ecNumber evidence="2">3.5.4.28</ecNumber>
        <ecNumber evidence="2">3.5.4.31</ecNumber>
    </submittedName>
</protein>
<dbReference type="SUPFAM" id="SSF51338">
    <property type="entry name" value="Composite domain of metallo-dependent hydrolases"/>
    <property type="match status" value="1"/>
</dbReference>
<name>A0ABU0DVL3_9BACI</name>
<dbReference type="InterPro" id="IPR032466">
    <property type="entry name" value="Metal_Hydrolase"/>
</dbReference>
<dbReference type="Proteomes" id="UP001236723">
    <property type="component" value="Unassembled WGS sequence"/>
</dbReference>
<feature type="domain" description="Amidohydrolase-related" evidence="1">
    <location>
        <begin position="33"/>
        <end position="374"/>
    </location>
</feature>
<dbReference type="InterPro" id="IPR011059">
    <property type="entry name" value="Metal-dep_hydrolase_composite"/>
</dbReference>
<organism evidence="2 3">
    <name type="scientific">Alkalibacillus filiformis</name>
    <dbReference type="NCBI Taxonomy" id="200990"/>
    <lineage>
        <taxon>Bacteria</taxon>
        <taxon>Bacillati</taxon>
        <taxon>Bacillota</taxon>
        <taxon>Bacilli</taxon>
        <taxon>Bacillales</taxon>
        <taxon>Bacillaceae</taxon>
        <taxon>Alkalibacillus</taxon>
    </lineage>
</organism>
<evidence type="ECO:0000313" key="3">
    <source>
        <dbReference type="Proteomes" id="UP001236723"/>
    </source>
</evidence>
<dbReference type="EC" id="3.5.4.28" evidence="2"/>
<dbReference type="GO" id="GO:0090614">
    <property type="term" value="F:5'-methylthioadenosine deaminase activity"/>
    <property type="evidence" value="ECO:0007669"/>
    <property type="project" value="UniProtKB-EC"/>
</dbReference>
<dbReference type="EMBL" id="JAUSUP010000009">
    <property type="protein sequence ID" value="MDQ0352506.1"/>
    <property type="molecule type" value="Genomic_DNA"/>
</dbReference>